<organism evidence="1">
    <name type="scientific">freshwater metagenome</name>
    <dbReference type="NCBI Taxonomy" id="449393"/>
    <lineage>
        <taxon>unclassified sequences</taxon>
        <taxon>metagenomes</taxon>
        <taxon>ecological metagenomes</taxon>
    </lineage>
</organism>
<gene>
    <name evidence="1" type="ORF">UFOPK1493_02966</name>
</gene>
<reference evidence="1" key="1">
    <citation type="submission" date="2020-05" db="EMBL/GenBank/DDBJ databases">
        <authorList>
            <person name="Chiriac C."/>
            <person name="Salcher M."/>
            <person name="Ghai R."/>
            <person name="Kavagutti S V."/>
        </authorList>
    </citation>
    <scope>NUCLEOTIDE SEQUENCE</scope>
</reference>
<proteinExistence type="predicted"/>
<protein>
    <submittedName>
        <fullName evidence="1">Unannotated protein</fullName>
    </submittedName>
</protein>
<name>A0A6J6EVU5_9ZZZZ</name>
<sequence length="91" mass="9175">MATTDTAALVRITGRSPKVHVSGAPGAPFAVDGGSYVVQPDGSIDVTPGTGAVHVTLPGAVFVKGVADPVPVHRLIEPATTPRPGPDEVDR</sequence>
<evidence type="ECO:0000313" key="1">
    <source>
        <dbReference type="EMBL" id="CAB4579545.1"/>
    </source>
</evidence>
<dbReference type="EMBL" id="CAEZSR010000143">
    <property type="protein sequence ID" value="CAB4579545.1"/>
    <property type="molecule type" value="Genomic_DNA"/>
</dbReference>
<dbReference type="AlphaFoldDB" id="A0A6J6EVU5"/>
<accession>A0A6J6EVU5</accession>